<accession>M0A9D4</accession>
<dbReference type="NCBIfam" id="NF033497">
    <property type="entry name" value="rubre_like_arch"/>
    <property type="match status" value="1"/>
</dbReference>
<dbReference type="PATRIC" id="fig|1227493.4.peg.905"/>
<dbReference type="Pfam" id="PF23455">
    <property type="entry name" value="DUF7129"/>
    <property type="match status" value="1"/>
</dbReference>
<gene>
    <name evidence="2" type="ORF">C483_04694</name>
</gene>
<reference evidence="2 3" key="1">
    <citation type="journal article" date="2014" name="PLoS Genet.">
        <title>Phylogenetically driven sequencing of extremely halophilic archaea reveals strategies for static and dynamic osmo-response.</title>
        <authorList>
            <person name="Becker E.A."/>
            <person name="Seitzer P.M."/>
            <person name="Tritt A."/>
            <person name="Larsen D."/>
            <person name="Krusor M."/>
            <person name="Yao A.I."/>
            <person name="Wu D."/>
            <person name="Madern D."/>
            <person name="Eisen J.A."/>
            <person name="Darling A.E."/>
            <person name="Facciotti M.T."/>
        </authorList>
    </citation>
    <scope>NUCLEOTIDE SEQUENCE [LARGE SCALE GENOMIC DNA]</scope>
    <source>
        <strain evidence="2 3">JCM 10989</strain>
    </source>
</reference>
<sequence>MKDVKLDPSEESVYECFACGTVVTAIAPGSCPDCGADMRNRGTPIE</sequence>
<keyword evidence="3" id="KW-1185">Reference proteome</keyword>
<evidence type="ECO:0000313" key="3">
    <source>
        <dbReference type="Proteomes" id="UP000011519"/>
    </source>
</evidence>
<proteinExistence type="predicted"/>
<organism evidence="2 3">
    <name type="scientific">Natrialba hulunbeirensis JCM 10989</name>
    <dbReference type="NCBI Taxonomy" id="1227493"/>
    <lineage>
        <taxon>Archaea</taxon>
        <taxon>Methanobacteriati</taxon>
        <taxon>Methanobacteriota</taxon>
        <taxon>Stenosarchaea group</taxon>
        <taxon>Halobacteria</taxon>
        <taxon>Halobacteriales</taxon>
        <taxon>Natrialbaceae</taxon>
        <taxon>Natrialba</taxon>
    </lineage>
</organism>
<evidence type="ECO:0000259" key="1">
    <source>
        <dbReference type="Pfam" id="PF23455"/>
    </source>
</evidence>
<name>M0A9D4_9EURY</name>
<evidence type="ECO:0000313" key="2">
    <source>
        <dbReference type="EMBL" id="ELY93948.1"/>
    </source>
</evidence>
<protein>
    <recommendedName>
        <fullName evidence="1">DUF7129 domain-containing protein</fullName>
    </recommendedName>
</protein>
<dbReference type="OrthoDB" id="280213at2157"/>
<dbReference type="InterPro" id="IPR055553">
    <property type="entry name" value="DUF7129"/>
</dbReference>
<dbReference type="STRING" id="1227493.C483_04694"/>
<dbReference type="SUPFAM" id="SSF57802">
    <property type="entry name" value="Rubredoxin-like"/>
    <property type="match status" value="1"/>
</dbReference>
<dbReference type="EMBL" id="AOIM01000013">
    <property type="protein sequence ID" value="ELY93948.1"/>
    <property type="molecule type" value="Genomic_DNA"/>
</dbReference>
<dbReference type="Proteomes" id="UP000011519">
    <property type="component" value="Unassembled WGS sequence"/>
</dbReference>
<feature type="domain" description="DUF7129" evidence="1">
    <location>
        <begin position="9"/>
        <end position="44"/>
    </location>
</feature>
<dbReference type="AlphaFoldDB" id="M0A9D4"/>
<comment type="caution">
    <text evidence="2">The sequence shown here is derived from an EMBL/GenBank/DDBJ whole genome shotgun (WGS) entry which is preliminary data.</text>
</comment>
<dbReference type="RefSeq" id="WP_006652185.1">
    <property type="nucleotide sequence ID" value="NZ_AOIM01000013.1"/>
</dbReference>